<evidence type="ECO:0000256" key="1">
    <source>
        <dbReference type="SAM" id="SignalP"/>
    </source>
</evidence>
<dbReference type="RefSeq" id="WP_302721019.1">
    <property type="nucleotide sequence ID" value="NZ_JAULRU010000220.1"/>
</dbReference>
<dbReference type="Pfam" id="PF11075">
    <property type="entry name" value="DUF2780"/>
    <property type="match status" value="1"/>
</dbReference>
<dbReference type="EMBL" id="JAXAFO010000033">
    <property type="protein sequence ID" value="MDX6850860.1"/>
    <property type="molecule type" value="Genomic_DNA"/>
</dbReference>
<organism evidence="2 3">
    <name type="scientific">Gilvimarinus gilvus</name>
    <dbReference type="NCBI Taxonomy" id="3058038"/>
    <lineage>
        <taxon>Bacteria</taxon>
        <taxon>Pseudomonadati</taxon>
        <taxon>Pseudomonadota</taxon>
        <taxon>Gammaproteobacteria</taxon>
        <taxon>Cellvibrionales</taxon>
        <taxon>Cellvibrionaceae</taxon>
        <taxon>Gilvimarinus</taxon>
    </lineage>
</organism>
<evidence type="ECO:0000313" key="2">
    <source>
        <dbReference type="EMBL" id="MDX6850860.1"/>
    </source>
</evidence>
<feature type="signal peptide" evidence="1">
    <location>
        <begin position="1"/>
        <end position="19"/>
    </location>
</feature>
<dbReference type="Proteomes" id="UP001273505">
    <property type="component" value="Unassembled WGS sequence"/>
</dbReference>
<name>A0ABU4S132_9GAMM</name>
<reference evidence="2 3" key="1">
    <citation type="submission" date="2023-11" db="EMBL/GenBank/DDBJ databases">
        <title>Gilvimarinus fulvus sp. nov., isolated from the surface of Kelp.</title>
        <authorList>
            <person name="Sun Y.Y."/>
            <person name="Gong Y."/>
            <person name="Du Z.J."/>
        </authorList>
    </citation>
    <scope>NUCLEOTIDE SEQUENCE [LARGE SCALE GENOMIC DNA]</scope>
    <source>
        <strain evidence="2 3">SDUM040013</strain>
    </source>
</reference>
<keyword evidence="3" id="KW-1185">Reference proteome</keyword>
<proteinExistence type="predicted"/>
<feature type="chain" id="PRO_5045411878" evidence="1">
    <location>
        <begin position="20"/>
        <end position="146"/>
    </location>
</feature>
<sequence>MKRLLLVCVCLFVGVNASALDLQDVGNQLSGSETSAPESLISSLTEQFGITSDQAIGGTSALVAMAANNLSDDSASQLTDIIPTSGGGLTDTLIKQVTSMESVRSAFDTLGMDPALVEQFTPVVLDYVSSNGGKELLGQLTSLWGG</sequence>
<protein>
    <submittedName>
        <fullName evidence="2">DUF2780 domain-containing protein</fullName>
    </submittedName>
</protein>
<accession>A0ABU4S132</accession>
<keyword evidence="1" id="KW-0732">Signal</keyword>
<comment type="caution">
    <text evidence="2">The sequence shown here is derived from an EMBL/GenBank/DDBJ whole genome shotgun (WGS) entry which is preliminary data.</text>
</comment>
<evidence type="ECO:0000313" key="3">
    <source>
        <dbReference type="Proteomes" id="UP001273505"/>
    </source>
</evidence>
<dbReference type="InterPro" id="IPR021302">
    <property type="entry name" value="DUF2780_VcgC/VcgE"/>
</dbReference>
<gene>
    <name evidence="2" type="ORF">SCD92_15910</name>
</gene>